<dbReference type="OrthoDB" id="9802771at2"/>
<proteinExistence type="predicted"/>
<dbReference type="GO" id="GO:0016491">
    <property type="term" value="F:oxidoreductase activity"/>
    <property type="evidence" value="ECO:0007669"/>
    <property type="project" value="InterPro"/>
</dbReference>
<dbReference type="SUPFAM" id="SSF51905">
    <property type="entry name" value="FAD/NAD(P)-binding domain"/>
    <property type="match status" value="2"/>
</dbReference>
<dbReference type="RefSeq" id="WP_137245061.1">
    <property type="nucleotide sequence ID" value="NZ_SZQA01000001.1"/>
</dbReference>
<dbReference type="PANTHER" id="PTHR43755:SF1">
    <property type="entry name" value="FAD-DEPENDENT PYRIDINE NUCLEOTIDE-DISULPHIDE OXIDOREDUCTASE"/>
    <property type="match status" value="1"/>
</dbReference>
<accession>A0A4V5V090</accession>
<dbReference type="PANTHER" id="PTHR43755">
    <property type="match status" value="1"/>
</dbReference>
<dbReference type="InterPro" id="IPR036188">
    <property type="entry name" value="FAD/NAD-bd_sf"/>
</dbReference>
<organism evidence="2 3">
    <name type="scientific">Herbidospora galbida</name>
    <dbReference type="NCBI Taxonomy" id="2575442"/>
    <lineage>
        <taxon>Bacteria</taxon>
        <taxon>Bacillati</taxon>
        <taxon>Actinomycetota</taxon>
        <taxon>Actinomycetes</taxon>
        <taxon>Streptosporangiales</taxon>
        <taxon>Streptosporangiaceae</taxon>
        <taxon>Herbidospora</taxon>
    </lineage>
</organism>
<evidence type="ECO:0000313" key="3">
    <source>
        <dbReference type="Proteomes" id="UP000308705"/>
    </source>
</evidence>
<dbReference type="AlphaFoldDB" id="A0A4V5V090"/>
<dbReference type="Proteomes" id="UP000308705">
    <property type="component" value="Unassembled WGS sequence"/>
</dbReference>
<feature type="domain" description="FAD/NAD(P)-binding" evidence="1">
    <location>
        <begin position="5"/>
        <end position="291"/>
    </location>
</feature>
<dbReference type="EMBL" id="SZQA01000001">
    <property type="protein sequence ID" value="TKK91373.1"/>
    <property type="molecule type" value="Genomic_DNA"/>
</dbReference>
<dbReference type="Gene3D" id="3.50.50.60">
    <property type="entry name" value="FAD/NAD(P)-binding domain"/>
    <property type="match status" value="2"/>
</dbReference>
<evidence type="ECO:0000313" key="2">
    <source>
        <dbReference type="EMBL" id="TKK91373.1"/>
    </source>
</evidence>
<reference evidence="2 3" key="1">
    <citation type="submission" date="2019-04" db="EMBL/GenBank/DDBJ databases">
        <title>Herbidospora sp. NEAU-GS14.nov., a novel actinomycete isolated from soil.</title>
        <authorList>
            <person name="Han L."/>
        </authorList>
    </citation>
    <scope>NUCLEOTIDE SEQUENCE [LARGE SCALE GENOMIC DNA]</scope>
    <source>
        <strain evidence="2 3">NEAU-GS14</strain>
    </source>
</reference>
<comment type="caution">
    <text evidence="2">The sequence shown here is derived from an EMBL/GenBank/DDBJ whole genome shotgun (WGS) entry which is preliminary data.</text>
</comment>
<keyword evidence="3" id="KW-1185">Reference proteome</keyword>
<dbReference type="Pfam" id="PF07992">
    <property type="entry name" value="Pyr_redox_2"/>
    <property type="match status" value="1"/>
</dbReference>
<dbReference type="PRINTS" id="PR00368">
    <property type="entry name" value="FADPNR"/>
</dbReference>
<dbReference type="InterPro" id="IPR023753">
    <property type="entry name" value="FAD/NAD-binding_dom"/>
</dbReference>
<evidence type="ECO:0000259" key="1">
    <source>
        <dbReference type="Pfam" id="PF07992"/>
    </source>
</evidence>
<name>A0A4V5V090_9ACTN</name>
<protein>
    <submittedName>
        <fullName evidence="2">NAD(P)/FAD-dependent oxidoreductase</fullName>
    </submittedName>
</protein>
<gene>
    <name evidence="2" type="ORF">FDA94_00780</name>
</gene>
<sequence length="379" mass="39891">MTKIVIVLGAGAGGLTAAEALRERLPAHDRVLLVDHSFDGVLGLSLLWVMRGWRTPERVRVRPAPESLPGVEMIKASVQRVDVQARRVHTDAGILDCDALVVALGADLDAGAVPGLAEALDSGRAGEFYTLNGAAAMREKLTDLRNGRLAVLVAGVPFKCPAAPFEGALLAADLLTETGARDRVTIDVFTPDPLPMPVAGQAVGQALVGMLTQSGIGFHGQHAIESVGDGELLFAGGARERYDLLAVVPPHRPPAALGGWLPVAPRTFATETAGVWAIGDASALILPNGKPLPKAAVFAEGAADVVADGVARHLGYQAPEPWFDGMGSCYIELGDRVAAKGEGDFLRDPAPEVTLFDPSPLFHEEKADQEGNWLKRWNA</sequence>
<dbReference type="InterPro" id="IPR052541">
    <property type="entry name" value="SQRD"/>
</dbReference>